<sequence>MGDHGRVPRHRVLVPLRWSDVDAYGHVNNVMFVRILEEARIAALGTDLLSTSRETGGALLVARQEIEYMLPLTFRIPPVPVDIWVTRIGAADFEMAYEVLDEQDGERVVYAHAETTLFAFDQWKNRPRRLRASERERLQQWADGPIQWRRRRDKAVTAP</sequence>
<keyword evidence="2" id="KW-1185">Reference proteome</keyword>
<name>A0ABP6ZXE0_9ACTN</name>
<accession>A0ABP6ZXE0</accession>
<dbReference type="Pfam" id="PF13279">
    <property type="entry name" value="4HBT_2"/>
    <property type="match status" value="1"/>
</dbReference>
<evidence type="ECO:0000313" key="2">
    <source>
        <dbReference type="Proteomes" id="UP001501074"/>
    </source>
</evidence>
<dbReference type="PANTHER" id="PTHR31793">
    <property type="entry name" value="4-HYDROXYBENZOYL-COA THIOESTERASE FAMILY MEMBER"/>
    <property type="match status" value="1"/>
</dbReference>
<evidence type="ECO:0000313" key="1">
    <source>
        <dbReference type="EMBL" id="GAA3620001.1"/>
    </source>
</evidence>
<dbReference type="InterPro" id="IPR029069">
    <property type="entry name" value="HotDog_dom_sf"/>
</dbReference>
<dbReference type="Proteomes" id="UP001501074">
    <property type="component" value="Unassembled WGS sequence"/>
</dbReference>
<gene>
    <name evidence="1" type="ORF">GCM10022223_41080</name>
</gene>
<dbReference type="EMBL" id="BAAAZO010000006">
    <property type="protein sequence ID" value="GAA3620001.1"/>
    <property type="molecule type" value="Genomic_DNA"/>
</dbReference>
<comment type="caution">
    <text evidence="1">The sequence shown here is derived from an EMBL/GenBank/DDBJ whole genome shotgun (WGS) entry which is preliminary data.</text>
</comment>
<dbReference type="SUPFAM" id="SSF54637">
    <property type="entry name" value="Thioesterase/thiol ester dehydrase-isomerase"/>
    <property type="match status" value="1"/>
</dbReference>
<dbReference type="PANTHER" id="PTHR31793:SF24">
    <property type="entry name" value="LONG-CHAIN ACYL-COA THIOESTERASE FADM"/>
    <property type="match status" value="1"/>
</dbReference>
<reference evidence="2" key="1">
    <citation type="journal article" date="2019" name="Int. J. Syst. Evol. Microbiol.">
        <title>The Global Catalogue of Microorganisms (GCM) 10K type strain sequencing project: providing services to taxonomists for standard genome sequencing and annotation.</title>
        <authorList>
            <consortium name="The Broad Institute Genomics Platform"/>
            <consortium name="The Broad Institute Genome Sequencing Center for Infectious Disease"/>
            <person name="Wu L."/>
            <person name="Ma J."/>
        </authorList>
    </citation>
    <scope>NUCLEOTIDE SEQUENCE [LARGE SCALE GENOMIC DNA]</scope>
    <source>
        <strain evidence="2">JCM 16902</strain>
    </source>
</reference>
<organism evidence="1 2">
    <name type="scientific">Kineosporia mesophila</name>
    <dbReference type="NCBI Taxonomy" id="566012"/>
    <lineage>
        <taxon>Bacteria</taxon>
        <taxon>Bacillati</taxon>
        <taxon>Actinomycetota</taxon>
        <taxon>Actinomycetes</taxon>
        <taxon>Kineosporiales</taxon>
        <taxon>Kineosporiaceae</taxon>
        <taxon>Kineosporia</taxon>
    </lineage>
</organism>
<protein>
    <submittedName>
        <fullName evidence="1">Thioesterase family protein</fullName>
    </submittedName>
</protein>
<dbReference type="CDD" id="cd00586">
    <property type="entry name" value="4HBT"/>
    <property type="match status" value="1"/>
</dbReference>
<proteinExistence type="predicted"/>
<dbReference type="Gene3D" id="3.10.129.10">
    <property type="entry name" value="Hotdog Thioesterase"/>
    <property type="match status" value="1"/>
</dbReference>
<dbReference type="InterPro" id="IPR050563">
    <property type="entry name" value="4-hydroxybenzoyl-CoA_TE"/>
</dbReference>